<organism evidence="2 3">
    <name type="scientific">Dillenia turbinata</name>
    <dbReference type="NCBI Taxonomy" id="194707"/>
    <lineage>
        <taxon>Eukaryota</taxon>
        <taxon>Viridiplantae</taxon>
        <taxon>Streptophyta</taxon>
        <taxon>Embryophyta</taxon>
        <taxon>Tracheophyta</taxon>
        <taxon>Spermatophyta</taxon>
        <taxon>Magnoliopsida</taxon>
        <taxon>eudicotyledons</taxon>
        <taxon>Gunneridae</taxon>
        <taxon>Pentapetalae</taxon>
        <taxon>Dilleniales</taxon>
        <taxon>Dilleniaceae</taxon>
        <taxon>Dillenia</taxon>
    </lineage>
</organism>
<keyword evidence="3" id="KW-1185">Reference proteome</keyword>
<dbReference type="Proteomes" id="UP001370490">
    <property type="component" value="Unassembled WGS sequence"/>
</dbReference>
<evidence type="ECO:0000256" key="1">
    <source>
        <dbReference type="SAM" id="MobiDB-lite"/>
    </source>
</evidence>
<protein>
    <submittedName>
        <fullName evidence="2">Uncharacterized protein</fullName>
    </submittedName>
</protein>
<gene>
    <name evidence="2" type="ORF">RJ641_020309</name>
</gene>
<dbReference type="PANTHER" id="PTHR35552">
    <property type="entry name" value="MEDIATOR OF RNA POLYMERASE II TRANSCRIPTION SUBUNIT 8"/>
    <property type="match status" value="1"/>
</dbReference>
<feature type="region of interest" description="Disordered" evidence="1">
    <location>
        <begin position="1"/>
        <end position="28"/>
    </location>
</feature>
<evidence type="ECO:0000313" key="3">
    <source>
        <dbReference type="Proteomes" id="UP001370490"/>
    </source>
</evidence>
<proteinExistence type="predicted"/>
<dbReference type="EMBL" id="JBAMMX010000025">
    <property type="protein sequence ID" value="KAK6915192.1"/>
    <property type="molecule type" value="Genomic_DNA"/>
</dbReference>
<dbReference type="InterPro" id="IPR038795">
    <property type="entry name" value="MED8_plant"/>
</dbReference>
<evidence type="ECO:0000313" key="2">
    <source>
        <dbReference type="EMBL" id="KAK6915192.1"/>
    </source>
</evidence>
<dbReference type="AlphaFoldDB" id="A0AAN8UTI3"/>
<comment type="caution">
    <text evidence="2">The sequence shown here is derived from an EMBL/GenBank/DDBJ whole genome shotgun (WGS) entry which is preliminary data.</text>
</comment>
<sequence>MQFSQTLDHQQFQSRQLASGHVQHGIGQSQLTQGNQLNRHLGQFSGSANSALFNAAQTTPNNQMLSNMSANMASQSLLPRMQFDLSGANTQRAHASKILSDQMFNMGATNPGSMMPMQQKQAQQLPSQSSFGSIPQNAQNLQQSMVAFQSAQQNLPNFPQQRQNQP</sequence>
<feature type="compositionally biased region" description="Polar residues" evidence="1">
    <location>
        <begin position="1"/>
        <end position="17"/>
    </location>
</feature>
<accession>A0AAN8UTI3</accession>
<name>A0AAN8UTI3_9MAGN</name>
<feature type="region of interest" description="Disordered" evidence="1">
    <location>
        <begin position="145"/>
        <end position="166"/>
    </location>
</feature>
<dbReference type="GO" id="GO:0016592">
    <property type="term" value="C:mediator complex"/>
    <property type="evidence" value="ECO:0007669"/>
    <property type="project" value="InterPro"/>
</dbReference>
<dbReference type="PANTHER" id="PTHR35552:SF1">
    <property type="entry name" value="MEDIATOR OF RNA POLYMERASE II TRANSCRIPTION SUBUNIT 8"/>
    <property type="match status" value="1"/>
</dbReference>
<reference evidence="2 3" key="1">
    <citation type="submission" date="2023-12" db="EMBL/GenBank/DDBJ databases">
        <title>A high-quality genome assembly for Dillenia turbinata (Dilleniales).</title>
        <authorList>
            <person name="Chanderbali A."/>
        </authorList>
    </citation>
    <scope>NUCLEOTIDE SEQUENCE [LARGE SCALE GENOMIC DNA]</scope>
    <source>
        <strain evidence="2">LSX21</strain>
        <tissue evidence="2">Leaf</tissue>
    </source>
</reference>